<keyword evidence="1" id="KW-1133">Transmembrane helix</keyword>
<dbReference type="Proteomes" id="UP000235733">
    <property type="component" value="Unassembled WGS sequence"/>
</dbReference>
<feature type="transmembrane region" description="Helical" evidence="1">
    <location>
        <begin position="6"/>
        <end position="27"/>
    </location>
</feature>
<reference evidence="2 3" key="1">
    <citation type="submission" date="2017-09" db="EMBL/GenBank/DDBJ databases">
        <title>Bacterial strain isolated from the female urinary microbiota.</title>
        <authorList>
            <person name="Thomas-White K."/>
            <person name="Kumar N."/>
            <person name="Forster S."/>
            <person name="Putonti C."/>
            <person name="Lawley T."/>
            <person name="Wolfe A.J."/>
        </authorList>
    </citation>
    <scope>NUCLEOTIDE SEQUENCE [LARGE SCALE GENOMIC DNA]</scope>
    <source>
        <strain evidence="2 3">UMB0249</strain>
    </source>
</reference>
<evidence type="ECO:0000313" key="2">
    <source>
        <dbReference type="EMBL" id="PMC71062.1"/>
    </source>
</evidence>
<name>A0A2N6TP27_FUSNU</name>
<evidence type="ECO:0000256" key="1">
    <source>
        <dbReference type="SAM" id="Phobius"/>
    </source>
</evidence>
<comment type="caution">
    <text evidence="2">The sequence shown here is derived from an EMBL/GenBank/DDBJ whole genome shotgun (WGS) entry which is preliminary data.</text>
</comment>
<gene>
    <name evidence="2" type="ORF">CJ209_01780</name>
</gene>
<keyword evidence="1" id="KW-0472">Membrane</keyword>
<dbReference type="RefSeq" id="WP_158391589.1">
    <property type="nucleotide sequence ID" value="NZ_PNHC01000001.1"/>
</dbReference>
<accession>A0A2N6TP27</accession>
<keyword evidence="1" id="KW-0812">Transmembrane</keyword>
<protein>
    <submittedName>
        <fullName evidence="2">Uncharacterized protein</fullName>
    </submittedName>
</protein>
<evidence type="ECO:0000313" key="3">
    <source>
        <dbReference type="Proteomes" id="UP000235733"/>
    </source>
</evidence>
<proteinExistence type="predicted"/>
<dbReference type="EMBL" id="PNHC01000001">
    <property type="protein sequence ID" value="PMC71062.1"/>
    <property type="molecule type" value="Genomic_DNA"/>
</dbReference>
<dbReference type="AlphaFoldDB" id="A0A2N6TP27"/>
<sequence length="168" mass="20160">MKFFLDILKIYSNVISAIIGALLTYILDKRLEKNKLKETIEIQLFNQRNKNIEEIYKLLTHLKKYYELFIYPGQEFEEQEIYTNFAPLDEATKFRNEFEKREMFLKKEMRRKIREFTFALGMGCSLALYVNSKNVPETNEEAIFSYCQSTVNEIETLQNYLCEEIKKI</sequence>
<organism evidence="2 3">
    <name type="scientific">Fusobacterium nucleatum</name>
    <dbReference type="NCBI Taxonomy" id="851"/>
    <lineage>
        <taxon>Bacteria</taxon>
        <taxon>Fusobacteriati</taxon>
        <taxon>Fusobacteriota</taxon>
        <taxon>Fusobacteriia</taxon>
        <taxon>Fusobacteriales</taxon>
        <taxon>Fusobacteriaceae</taxon>
        <taxon>Fusobacterium</taxon>
    </lineage>
</organism>